<reference evidence="1" key="1">
    <citation type="submission" date="2013-11" db="EMBL/GenBank/DDBJ databases">
        <title>Microbial diversity, functional groups and degradation webs in Northern and Southern Mediterranean and Red Sea marine crude oil polluted sites.</title>
        <authorList>
            <person name="Daffonchio D."/>
            <person name="Mapelli F."/>
            <person name="Ferrer M."/>
            <person name="Richter M."/>
            <person name="Cherif A."/>
            <person name="Malkawi H.I."/>
            <person name="Yakimov M.M."/>
            <person name="Abdel-Fattah Y.R."/>
            <person name="Blaghen M."/>
            <person name="Golyshin P.N."/>
            <person name="Kalogerakis N."/>
            <person name="Boon N."/>
            <person name="Magagnini M."/>
            <person name="Fava F."/>
        </authorList>
    </citation>
    <scope>NUCLEOTIDE SEQUENCE</scope>
</reference>
<evidence type="ECO:0000313" key="1">
    <source>
        <dbReference type="EMBL" id="KTF05234.1"/>
    </source>
</evidence>
<dbReference type="AlphaFoldDB" id="A0A1B6NPC6"/>
<dbReference type="InterPro" id="IPR036788">
    <property type="entry name" value="T_IF-3_C_sf"/>
</dbReference>
<gene>
    <name evidence="1" type="ORF">MGSAQ_003271</name>
</gene>
<organism evidence="1">
    <name type="scientific">marine sediment metagenome</name>
    <dbReference type="NCBI Taxonomy" id="412755"/>
    <lineage>
        <taxon>unclassified sequences</taxon>
        <taxon>metagenomes</taxon>
        <taxon>ecological metagenomes</taxon>
    </lineage>
</organism>
<proteinExistence type="predicted"/>
<protein>
    <submittedName>
        <fullName evidence="1">Protein containing Translation initiation factor 3</fullName>
    </submittedName>
</protein>
<keyword evidence="1" id="KW-0648">Protein biosynthesis</keyword>
<dbReference type="SUPFAM" id="SSF55200">
    <property type="entry name" value="Translation initiation factor IF3, C-terminal domain"/>
    <property type="match status" value="1"/>
</dbReference>
<dbReference type="GO" id="GO:0003743">
    <property type="term" value="F:translation initiation factor activity"/>
    <property type="evidence" value="ECO:0007669"/>
    <property type="project" value="UniProtKB-KW"/>
</dbReference>
<comment type="caution">
    <text evidence="1">The sequence shown here is derived from an EMBL/GenBank/DDBJ whole genome shotgun (WGS) entry which is preliminary data.</text>
</comment>
<name>A0A1B6NPC6_9ZZZZ</name>
<sequence>ELGKVESMPKLEGRQMVMMISPR</sequence>
<dbReference type="EMBL" id="AYSL01001917">
    <property type="protein sequence ID" value="KTF05234.1"/>
    <property type="molecule type" value="Genomic_DNA"/>
</dbReference>
<keyword evidence="1" id="KW-0396">Initiation factor</keyword>
<feature type="non-terminal residue" evidence="1">
    <location>
        <position position="1"/>
    </location>
</feature>
<accession>A0A1B6NPC6</accession>